<feature type="chain" id="PRO_5044882357" evidence="2">
    <location>
        <begin position="19"/>
        <end position="230"/>
    </location>
</feature>
<sequence length="230" mass="25712">MNLFFLTLLIINLGQSISFSPPKSHKAHHTTPSSLQSYHFGQTDTKPQPKQYKTKRPTSYIPTGLTEEQYAQIKLQDAAKFQGDLGAWGPRWKKVSGDPQGNWFSMPSLWTGGYSRQAVGDHELPQWIVGDEKSVGRFRRLLIGCVLGLRRYGLAYLMLFASASYVTMLQKLSIKSVVLRAVVPLLVLKPIDEVAGRLSMKMTLLREHGVAKLASFLAICVPLLSVALRR</sequence>
<dbReference type="Proteomes" id="UP001530400">
    <property type="component" value="Unassembled WGS sequence"/>
</dbReference>
<gene>
    <name evidence="3" type="ORF">ACHAWO_007570</name>
</gene>
<organism evidence="3 4">
    <name type="scientific">Cyclotella atomus</name>
    <dbReference type="NCBI Taxonomy" id="382360"/>
    <lineage>
        <taxon>Eukaryota</taxon>
        <taxon>Sar</taxon>
        <taxon>Stramenopiles</taxon>
        <taxon>Ochrophyta</taxon>
        <taxon>Bacillariophyta</taxon>
        <taxon>Coscinodiscophyceae</taxon>
        <taxon>Thalassiosirophycidae</taxon>
        <taxon>Stephanodiscales</taxon>
        <taxon>Stephanodiscaceae</taxon>
        <taxon>Cyclotella</taxon>
    </lineage>
</organism>
<evidence type="ECO:0000313" key="3">
    <source>
        <dbReference type="EMBL" id="KAL3787301.1"/>
    </source>
</evidence>
<dbReference type="AlphaFoldDB" id="A0ABD3PHU3"/>
<feature type="signal peptide" evidence="2">
    <location>
        <begin position="1"/>
        <end position="18"/>
    </location>
</feature>
<accession>A0ABD3PHU3</accession>
<comment type="caution">
    <text evidence="3">The sequence shown here is derived from an EMBL/GenBank/DDBJ whole genome shotgun (WGS) entry which is preliminary data.</text>
</comment>
<feature type="region of interest" description="Disordered" evidence="1">
    <location>
        <begin position="21"/>
        <end position="57"/>
    </location>
</feature>
<proteinExistence type="predicted"/>
<keyword evidence="4" id="KW-1185">Reference proteome</keyword>
<name>A0ABD3PHU3_9STRA</name>
<feature type="compositionally biased region" description="Polar residues" evidence="1">
    <location>
        <begin position="30"/>
        <end position="48"/>
    </location>
</feature>
<dbReference type="EMBL" id="JALLPJ020000616">
    <property type="protein sequence ID" value="KAL3787301.1"/>
    <property type="molecule type" value="Genomic_DNA"/>
</dbReference>
<protein>
    <submittedName>
        <fullName evidence="3">Uncharacterized protein</fullName>
    </submittedName>
</protein>
<evidence type="ECO:0000313" key="4">
    <source>
        <dbReference type="Proteomes" id="UP001530400"/>
    </source>
</evidence>
<evidence type="ECO:0000256" key="2">
    <source>
        <dbReference type="SAM" id="SignalP"/>
    </source>
</evidence>
<keyword evidence="2" id="KW-0732">Signal</keyword>
<evidence type="ECO:0000256" key="1">
    <source>
        <dbReference type="SAM" id="MobiDB-lite"/>
    </source>
</evidence>
<reference evidence="3 4" key="1">
    <citation type="submission" date="2024-10" db="EMBL/GenBank/DDBJ databases">
        <title>Updated reference genomes for cyclostephanoid diatoms.</title>
        <authorList>
            <person name="Roberts W.R."/>
            <person name="Alverson A.J."/>
        </authorList>
    </citation>
    <scope>NUCLEOTIDE SEQUENCE [LARGE SCALE GENOMIC DNA]</scope>
    <source>
        <strain evidence="3 4">AJA010-31</strain>
    </source>
</reference>